<keyword evidence="1" id="KW-1005">Bacterial flagellum biogenesis</keyword>
<dbReference type="PANTHER" id="PTHR33308:SF9">
    <property type="entry name" value="PEPTIDOGLYCAN HYDROLASE FLGJ"/>
    <property type="match status" value="1"/>
</dbReference>
<dbReference type="PANTHER" id="PTHR33308">
    <property type="entry name" value="PEPTIDOGLYCAN HYDROLASE FLGJ"/>
    <property type="match status" value="1"/>
</dbReference>
<proteinExistence type="predicted"/>
<name>A0A6I5XT03_PISSA</name>
<dbReference type="GO" id="GO:0004040">
    <property type="term" value="F:amidase activity"/>
    <property type="evidence" value="ECO:0007669"/>
    <property type="project" value="UniProtKB-EC"/>
</dbReference>
<evidence type="ECO:0000256" key="1">
    <source>
        <dbReference type="ARBA" id="ARBA00022795"/>
    </source>
</evidence>
<dbReference type="Proteomes" id="UP000029558">
    <property type="component" value="Chromosome"/>
</dbReference>
<accession>A0A6I5XT03</accession>
<keyword evidence="3" id="KW-0969">Cilium</keyword>
<dbReference type="Pfam" id="PF10135">
    <property type="entry name" value="Rod-binding"/>
    <property type="match status" value="1"/>
</dbReference>
<dbReference type="OrthoDB" id="289937at2"/>
<keyword evidence="2 3" id="KW-0378">Hydrolase</keyword>
<dbReference type="EC" id="3.5.1.4" evidence="3"/>
<reference evidence="3 4" key="1">
    <citation type="journal article" date="2014" name="Genome Announc.">
        <title>Comparative Genome Analysis of Two Isolates of the Fish Pathogen Piscirickettsia salmonis from Different Hosts Reveals Major Differences in Virulence-Associated Secretion Systems.</title>
        <authorList>
            <person name="Bohle H."/>
            <person name="Henriquez P."/>
            <person name="Grothusen H."/>
            <person name="Navas E."/>
            <person name="Sandoval A."/>
            <person name="Bustamante F."/>
            <person name="Bustos P."/>
            <person name="Mancilla M."/>
        </authorList>
    </citation>
    <scope>NUCLEOTIDE SEQUENCE [LARGE SCALE GENOMIC DNA]</scope>
    <source>
        <strain evidence="4">B1-32597</strain>
    </source>
</reference>
<organism evidence="3 4">
    <name type="scientific">Piscirickettsia salmonis</name>
    <dbReference type="NCBI Taxonomy" id="1238"/>
    <lineage>
        <taxon>Bacteria</taxon>
        <taxon>Pseudomonadati</taxon>
        <taxon>Pseudomonadota</taxon>
        <taxon>Gammaproteobacteria</taxon>
        <taxon>Thiotrichales</taxon>
        <taxon>Piscirickettsiaceae</taxon>
        <taxon>Piscirickettsia</taxon>
    </lineage>
</organism>
<evidence type="ECO:0000256" key="2">
    <source>
        <dbReference type="ARBA" id="ARBA00022801"/>
    </source>
</evidence>
<evidence type="ECO:0000313" key="3">
    <source>
        <dbReference type="EMBL" id="ALB23092.1"/>
    </source>
</evidence>
<keyword evidence="3" id="KW-0282">Flagellum</keyword>
<evidence type="ECO:0000313" key="4">
    <source>
        <dbReference type="Proteomes" id="UP000029558"/>
    </source>
</evidence>
<dbReference type="InterPro" id="IPR019301">
    <property type="entry name" value="Flagellar_prot_FlgJ_N"/>
</dbReference>
<dbReference type="InterPro" id="IPR051056">
    <property type="entry name" value="Glycosyl_Hydrolase_73"/>
</dbReference>
<protein>
    <submittedName>
        <fullName evidence="3">Flagellar protein FlgJ</fullName>
        <ecNumber evidence="3">3.5.1.4</ecNumber>
    </submittedName>
</protein>
<dbReference type="EMBL" id="CP012508">
    <property type="protein sequence ID" value="ALB23092.1"/>
    <property type="molecule type" value="Genomic_DNA"/>
</dbReference>
<dbReference type="AlphaFoldDB" id="A0A6I5XT03"/>
<dbReference type="GO" id="GO:0044781">
    <property type="term" value="P:bacterial-type flagellum organization"/>
    <property type="evidence" value="ECO:0007669"/>
    <property type="project" value="UniProtKB-KW"/>
</dbReference>
<keyword evidence="3" id="KW-0966">Cell projection</keyword>
<dbReference type="Gene3D" id="1.10.530.10">
    <property type="match status" value="1"/>
</dbReference>
<gene>
    <name evidence="3" type="primary">flgJ</name>
    <name evidence="3" type="ORF">KU39_1912</name>
</gene>
<sequence>MDAIPTQHVSNAFDFSAFQKLKANVNKAGQEDKTLRAVAEQFESIFIKMALDSMRKASKELESDLFKSSYQDFYQDLYDDQLSLNLANNGGIGLTDALVRYLSQQAGSEQVLNVNNTLKKEQSAQDGQTAFKQLIATLEPYLDDLSEKLGVSRKAILSHAIVETGWGSTNMMKRGHLSNSNQVNLFGSPQRFGLEVNQGSGGGGGFLTVDEAVSHYDTFLEKYLNVNQRDNKIEPGKVKKIADEDFFKFIQSTLYPKEPEKLQQFLTVAKSSLLNGV</sequence>
<dbReference type="RefSeq" id="WP_027242987.1">
    <property type="nucleotide sequence ID" value="NZ_CP012508.1"/>
</dbReference>
<dbReference type="GO" id="GO:0071973">
    <property type="term" value="P:bacterial-type flagellum-dependent cell motility"/>
    <property type="evidence" value="ECO:0007669"/>
    <property type="project" value="TreeGrafter"/>
</dbReference>